<reference evidence="2" key="1">
    <citation type="submission" date="2022-12" db="EMBL/GenBank/DDBJ databases">
        <authorList>
            <person name="Alioto T."/>
            <person name="Alioto T."/>
            <person name="Gomez Garrido J."/>
        </authorList>
    </citation>
    <scope>NUCLEOTIDE SEQUENCE</scope>
</reference>
<evidence type="ECO:0000256" key="1">
    <source>
        <dbReference type="SAM" id="MobiDB-lite"/>
    </source>
</evidence>
<dbReference type="Proteomes" id="UP001178461">
    <property type="component" value="Chromosome 5"/>
</dbReference>
<name>A0AA35KBN3_9SAUR</name>
<evidence type="ECO:0000313" key="2">
    <source>
        <dbReference type="EMBL" id="CAI5774646.1"/>
    </source>
</evidence>
<protein>
    <submittedName>
        <fullName evidence="2">Uncharacterized protein</fullName>
    </submittedName>
</protein>
<feature type="non-terminal residue" evidence="2">
    <location>
        <position position="1"/>
    </location>
</feature>
<feature type="compositionally biased region" description="Basic and acidic residues" evidence="1">
    <location>
        <begin position="17"/>
        <end position="38"/>
    </location>
</feature>
<feature type="region of interest" description="Disordered" evidence="1">
    <location>
        <begin position="1"/>
        <end position="38"/>
    </location>
</feature>
<feature type="compositionally biased region" description="Basic and acidic residues" evidence="1">
    <location>
        <begin position="1"/>
        <end position="10"/>
    </location>
</feature>
<proteinExistence type="predicted"/>
<keyword evidence="3" id="KW-1185">Reference proteome</keyword>
<sequence>EGVKHREKSTEFPIRALKSDHTTGSHPPETERRGTDFRNEKGGFLTLLRFSNLHLYKFKTGFGPYLAPLSQT</sequence>
<dbReference type="EMBL" id="OX395130">
    <property type="protein sequence ID" value="CAI5774646.1"/>
    <property type="molecule type" value="Genomic_DNA"/>
</dbReference>
<accession>A0AA35KBN3</accession>
<dbReference type="AlphaFoldDB" id="A0AA35KBN3"/>
<organism evidence="2 3">
    <name type="scientific">Podarcis lilfordi</name>
    <name type="common">Lilford's wall lizard</name>
    <dbReference type="NCBI Taxonomy" id="74358"/>
    <lineage>
        <taxon>Eukaryota</taxon>
        <taxon>Metazoa</taxon>
        <taxon>Chordata</taxon>
        <taxon>Craniata</taxon>
        <taxon>Vertebrata</taxon>
        <taxon>Euteleostomi</taxon>
        <taxon>Lepidosauria</taxon>
        <taxon>Squamata</taxon>
        <taxon>Bifurcata</taxon>
        <taxon>Unidentata</taxon>
        <taxon>Episquamata</taxon>
        <taxon>Laterata</taxon>
        <taxon>Lacertibaenia</taxon>
        <taxon>Lacertidae</taxon>
        <taxon>Podarcis</taxon>
    </lineage>
</organism>
<gene>
    <name evidence="2" type="ORF">PODLI_1B020313</name>
</gene>
<evidence type="ECO:0000313" key="3">
    <source>
        <dbReference type="Proteomes" id="UP001178461"/>
    </source>
</evidence>